<dbReference type="OrthoDB" id="165650at2"/>
<evidence type="ECO:0008006" key="3">
    <source>
        <dbReference type="Google" id="ProtNLM"/>
    </source>
</evidence>
<dbReference type="STRING" id="1236973.JCM9157_3178"/>
<dbReference type="InterPro" id="IPR013367">
    <property type="entry name" value="Flagellar_put"/>
</dbReference>
<evidence type="ECO:0000313" key="2">
    <source>
        <dbReference type="Proteomes" id="UP000018896"/>
    </source>
</evidence>
<dbReference type="RefSeq" id="WP_035665716.1">
    <property type="nucleotide sequence ID" value="NZ_BAUV01000027.1"/>
</dbReference>
<dbReference type="AlphaFoldDB" id="W4QWL0"/>
<name>W4QWL0_HALA3</name>
<protein>
    <recommendedName>
        <fullName evidence="3">Flagellar protein</fullName>
    </recommendedName>
</protein>
<dbReference type="Proteomes" id="UP000018896">
    <property type="component" value="Unassembled WGS sequence"/>
</dbReference>
<gene>
    <name evidence="1" type="ORF">JCM9157_3178</name>
</gene>
<reference evidence="1 2" key="1">
    <citation type="journal article" date="2014" name="Genome Announc.">
        <title>Draft Genome Sequences of Three Alkaliphilic Bacillus Strains, Bacillus wakoensis JCM 9140T, Bacillus akibai JCM 9157T, and Bacillus hemicellulosilyticus JCM 9152T.</title>
        <authorList>
            <person name="Yuki M."/>
            <person name="Oshima K."/>
            <person name="Suda W."/>
            <person name="Oshida Y."/>
            <person name="Kitamura K."/>
            <person name="Iida T."/>
            <person name="Hattori M."/>
            <person name="Ohkuma M."/>
        </authorList>
    </citation>
    <scope>NUCLEOTIDE SEQUENCE [LARGE SCALE GENOMIC DNA]</scope>
    <source>
        <strain evidence="1 2">JCM 9157</strain>
    </source>
</reference>
<keyword evidence="2" id="KW-1185">Reference proteome</keyword>
<dbReference type="eggNOG" id="ENOG5032Y5R">
    <property type="taxonomic scope" value="Bacteria"/>
</dbReference>
<dbReference type="NCBIfam" id="TIGR02530">
    <property type="entry name" value="flg_new"/>
    <property type="match status" value="1"/>
</dbReference>
<dbReference type="Pfam" id="PF12611">
    <property type="entry name" value="Flagellar_put"/>
    <property type="match status" value="1"/>
</dbReference>
<comment type="caution">
    <text evidence="1">The sequence shown here is derived from an EMBL/GenBank/DDBJ whole genome shotgun (WGS) entry which is preliminary data.</text>
</comment>
<proteinExistence type="predicted"/>
<evidence type="ECO:0000313" key="1">
    <source>
        <dbReference type="EMBL" id="GAE36033.1"/>
    </source>
</evidence>
<sequence length="125" mass="14053">MDPRISTHLIQSLPKPIQKSVNQSNKTSFNDYLKNEIQSRAQLKVSKHAEHRMSTRGIEISDEKWLIIQEKVKEAKQKGVTDSLVITDNAALVVSAKNDTVVTVLNREEAQAQIFTNINGTILID</sequence>
<dbReference type="EMBL" id="BAUV01000027">
    <property type="protein sequence ID" value="GAE36033.1"/>
    <property type="molecule type" value="Genomic_DNA"/>
</dbReference>
<accession>W4QWL0</accession>
<organism evidence="1 2">
    <name type="scientific">Halalkalibacter akibai (strain ATCC 43226 / DSM 21942 / CIP 109018 / JCM 9157 / 1139)</name>
    <name type="common">Bacillus akibai</name>
    <dbReference type="NCBI Taxonomy" id="1236973"/>
    <lineage>
        <taxon>Bacteria</taxon>
        <taxon>Bacillati</taxon>
        <taxon>Bacillota</taxon>
        <taxon>Bacilli</taxon>
        <taxon>Bacillales</taxon>
        <taxon>Bacillaceae</taxon>
        <taxon>Halalkalibacter</taxon>
    </lineage>
</organism>